<dbReference type="Pfam" id="PF14237">
    <property type="entry name" value="GYF_2"/>
    <property type="match status" value="1"/>
</dbReference>
<accession>A0A850RL78</accession>
<evidence type="ECO:0000256" key="6">
    <source>
        <dbReference type="SAM" id="Phobius"/>
    </source>
</evidence>
<evidence type="ECO:0000259" key="7">
    <source>
        <dbReference type="Pfam" id="PF06271"/>
    </source>
</evidence>
<evidence type="ECO:0000256" key="1">
    <source>
        <dbReference type="ARBA" id="ARBA00004651"/>
    </source>
</evidence>
<evidence type="ECO:0000313" key="10">
    <source>
        <dbReference type="Proteomes" id="UP000592294"/>
    </source>
</evidence>
<comment type="caution">
    <text evidence="9">The sequence shown here is derived from an EMBL/GenBank/DDBJ whole genome shotgun (WGS) entry which is preliminary data.</text>
</comment>
<feature type="transmembrane region" description="Helical" evidence="6">
    <location>
        <begin position="176"/>
        <end position="196"/>
    </location>
</feature>
<feature type="domain" description="GYF" evidence="8">
    <location>
        <begin position="4"/>
        <end position="53"/>
    </location>
</feature>
<keyword evidence="4 6" id="KW-1133">Transmembrane helix</keyword>
<feature type="transmembrane region" description="Helical" evidence="6">
    <location>
        <begin position="124"/>
        <end position="142"/>
    </location>
</feature>
<organism evidence="9 10">
    <name type="scientific">Allochromatium humboldtianum</name>
    <dbReference type="NCBI Taxonomy" id="504901"/>
    <lineage>
        <taxon>Bacteria</taxon>
        <taxon>Pseudomonadati</taxon>
        <taxon>Pseudomonadota</taxon>
        <taxon>Gammaproteobacteria</taxon>
        <taxon>Chromatiales</taxon>
        <taxon>Chromatiaceae</taxon>
        <taxon>Allochromatium</taxon>
    </lineage>
</organism>
<dbReference type="RefSeq" id="WP_176976992.1">
    <property type="nucleotide sequence ID" value="NZ_JABZEO010000008.1"/>
</dbReference>
<dbReference type="InterPro" id="IPR025640">
    <property type="entry name" value="GYF_2"/>
</dbReference>
<dbReference type="EMBL" id="JABZEO010000008">
    <property type="protein sequence ID" value="NVZ10251.1"/>
    <property type="molecule type" value="Genomic_DNA"/>
</dbReference>
<name>A0A850RL78_9GAMM</name>
<evidence type="ECO:0000256" key="4">
    <source>
        <dbReference type="ARBA" id="ARBA00022989"/>
    </source>
</evidence>
<feature type="transmembrane region" description="Helical" evidence="6">
    <location>
        <begin position="225"/>
        <end position="245"/>
    </location>
</feature>
<gene>
    <name evidence="9" type="ORF">HW932_13365</name>
</gene>
<reference evidence="9 10" key="1">
    <citation type="submission" date="2020-06" db="EMBL/GenBank/DDBJ databases">
        <title>Whole-genome sequence of Allochromatium humboldtianum DSM 21881, type strain.</title>
        <authorList>
            <person name="Kyndt J.A."/>
            <person name="Meyer T.E."/>
        </authorList>
    </citation>
    <scope>NUCLEOTIDE SEQUENCE [LARGE SCALE GENOMIC DNA]</scope>
    <source>
        <strain evidence="9 10">DSM 21881</strain>
    </source>
</reference>
<dbReference type="InterPro" id="IPR051791">
    <property type="entry name" value="Pra-immunoreactive"/>
</dbReference>
<dbReference type="InterPro" id="IPR010432">
    <property type="entry name" value="RDD"/>
</dbReference>
<feature type="transmembrane region" description="Helical" evidence="6">
    <location>
        <begin position="84"/>
        <end position="104"/>
    </location>
</feature>
<evidence type="ECO:0000256" key="3">
    <source>
        <dbReference type="ARBA" id="ARBA00022692"/>
    </source>
</evidence>
<feature type="domain" description="RDD" evidence="7">
    <location>
        <begin position="78"/>
        <end position="242"/>
    </location>
</feature>
<proteinExistence type="predicted"/>
<evidence type="ECO:0000313" key="9">
    <source>
        <dbReference type="EMBL" id="NVZ10251.1"/>
    </source>
</evidence>
<dbReference type="Proteomes" id="UP000592294">
    <property type="component" value="Unassembled WGS sequence"/>
</dbReference>
<dbReference type="Pfam" id="PF06271">
    <property type="entry name" value="RDD"/>
    <property type="match status" value="1"/>
</dbReference>
<keyword evidence="5 6" id="KW-0472">Membrane</keyword>
<dbReference type="PANTHER" id="PTHR36115">
    <property type="entry name" value="PROLINE-RICH ANTIGEN HOMOLOG-RELATED"/>
    <property type="match status" value="1"/>
</dbReference>
<evidence type="ECO:0000256" key="2">
    <source>
        <dbReference type="ARBA" id="ARBA00022475"/>
    </source>
</evidence>
<evidence type="ECO:0000259" key="8">
    <source>
        <dbReference type="Pfam" id="PF14237"/>
    </source>
</evidence>
<comment type="subcellular location">
    <subcellularLocation>
        <location evidence="1">Cell membrane</location>
        <topology evidence="1">Multi-pass membrane protein</topology>
    </subcellularLocation>
</comment>
<keyword evidence="10" id="KW-1185">Reference proteome</keyword>
<sequence length="406" mass="45189">MSEWWYTEKSKKIGPIQQEELLKLFQNGKITPNTMVWQEGMPEWKPLGNVEALESLKATLPPPLPPKSEPDVLSLPLANRWPRFFARIFDVWWQILAVSLVAGYTLGTYSAGFVEWLNGPGASQLFGIACLPVALMLDALIYKAAGNTPGKAILGLKVTTLNGQPLSLGQYLGRNLSLWASGLAFGLPLINLFTLANQSSRLGKGKQASYDESTGYRVHAKPSGWIRITIFSLAFISLFFVMAVLNSMEQAAQRNAILNYSQNDYSWENPATKKSAEIESNWKHSASKNEDQQEIYMFNEIADRAVVVFAEENAPGFSLQDYVAAFRKSTASNIRFSDGGRFFQKQGVNAWSGTGSMVDSGTNRLTVEIRQHGSEFWRVVTIQVMPFAYSDDLVQKLSSSLWSTVK</sequence>
<dbReference type="GO" id="GO:0005886">
    <property type="term" value="C:plasma membrane"/>
    <property type="evidence" value="ECO:0007669"/>
    <property type="project" value="UniProtKB-SubCell"/>
</dbReference>
<dbReference type="PANTHER" id="PTHR36115:SF4">
    <property type="entry name" value="MEMBRANE PROTEIN"/>
    <property type="match status" value="1"/>
</dbReference>
<keyword evidence="2" id="KW-1003">Cell membrane</keyword>
<keyword evidence="3 6" id="KW-0812">Transmembrane</keyword>
<dbReference type="AlphaFoldDB" id="A0A850RL78"/>
<protein>
    <submittedName>
        <fullName evidence="9">RDD family protein</fullName>
    </submittedName>
</protein>
<evidence type="ECO:0000256" key="5">
    <source>
        <dbReference type="ARBA" id="ARBA00023136"/>
    </source>
</evidence>